<organism evidence="7 8">
    <name type="scientific">Paludisphaera mucosa</name>
    <dbReference type="NCBI Taxonomy" id="3030827"/>
    <lineage>
        <taxon>Bacteria</taxon>
        <taxon>Pseudomonadati</taxon>
        <taxon>Planctomycetota</taxon>
        <taxon>Planctomycetia</taxon>
        <taxon>Isosphaerales</taxon>
        <taxon>Isosphaeraceae</taxon>
        <taxon>Paludisphaera</taxon>
    </lineage>
</organism>
<evidence type="ECO:0000256" key="5">
    <source>
        <dbReference type="SAM" id="Coils"/>
    </source>
</evidence>
<sequence length="198" mass="22998">MTPLSNRGIDDVLTKTLKEAQDGDQVAWEKLFREYYPKVRRVVRRKLDRSMRSVYDSTDFASDVMKSLAANLSQLDFPSSEHLVAFLAQVAEQKVIDEYRRRRTLKRDVTRERPIDGGASESVQVQIASDLPTPSQFAQANEAEEKLLEERTEIERRIIRLRQEGHDNNDIADQTGWNIRKVQRFLKNLHDSIRGEAR</sequence>
<evidence type="ECO:0000313" key="7">
    <source>
        <dbReference type="EMBL" id="MDG3006685.1"/>
    </source>
</evidence>
<keyword evidence="1" id="KW-0805">Transcription regulation</keyword>
<evidence type="ECO:0000256" key="2">
    <source>
        <dbReference type="ARBA" id="ARBA00023082"/>
    </source>
</evidence>
<keyword evidence="2" id="KW-0731">Sigma factor</keyword>
<evidence type="ECO:0000313" key="8">
    <source>
        <dbReference type="Proteomes" id="UP001216907"/>
    </source>
</evidence>
<dbReference type="RefSeq" id="WP_277862978.1">
    <property type="nucleotide sequence ID" value="NZ_JARRAG010000002.1"/>
</dbReference>
<evidence type="ECO:0000256" key="1">
    <source>
        <dbReference type="ARBA" id="ARBA00023015"/>
    </source>
</evidence>
<dbReference type="InterPro" id="IPR013325">
    <property type="entry name" value="RNA_pol_sigma_r2"/>
</dbReference>
<dbReference type="SUPFAM" id="SSF88946">
    <property type="entry name" value="Sigma2 domain of RNA polymerase sigma factors"/>
    <property type="match status" value="1"/>
</dbReference>
<keyword evidence="4" id="KW-0804">Transcription</keyword>
<protein>
    <submittedName>
        <fullName evidence="7">Sigma-70 family RNA polymerase sigma factor</fullName>
    </submittedName>
</protein>
<dbReference type="InterPro" id="IPR039425">
    <property type="entry name" value="RNA_pol_sigma-70-like"/>
</dbReference>
<proteinExistence type="predicted"/>
<dbReference type="NCBIfam" id="TIGR02937">
    <property type="entry name" value="sigma70-ECF"/>
    <property type="match status" value="1"/>
</dbReference>
<dbReference type="Gene3D" id="1.10.1740.10">
    <property type="match status" value="1"/>
</dbReference>
<comment type="caution">
    <text evidence="7">The sequence shown here is derived from an EMBL/GenBank/DDBJ whole genome shotgun (WGS) entry which is preliminary data.</text>
</comment>
<gene>
    <name evidence="7" type="ORF">PZE19_23195</name>
</gene>
<evidence type="ECO:0000259" key="6">
    <source>
        <dbReference type="Pfam" id="PF07638"/>
    </source>
</evidence>
<keyword evidence="8" id="KW-1185">Reference proteome</keyword>
<dbReference type="InterPro" id="IPR053812">
    <property type="entry name" value="HTH_Sigma70_ECF-like"/>
</dbReference>
<dbReference type="Pfam" id="PF07638">
    <property type="entry name" value="Sigma70_ECF"/>
    <property type="match status" value="1"/>
</dbReference>
<evidence type="ECO:0000256" key="3">
    <source>
        <dbReference type="ARBA" id="ARBA00023125"/>
    </source>
</evidence>
<keyword evidence="3" id="KW-0238">DNA-binding</keyword>
<dbReference type="Proteomes" id="UP001216907">
    <property type="component" value="Unassembled WGS sequence"/>
</dbReference>
<accession>A0ABT6FH23</accession>
<keyword evidence="5" id="KW-0175">Coiled coil</keyword>
<dbReference type="InterPro" id="IPR014284">
    <property type="entry name" value="RNA_pol_sigma-70_dom"/>
</dbReference>
<dbReference type="EMBL" id="JARRAG010000002">
    <property type="protein sequence ID" value="MDG3006685.1"/>
    <property type="molecule type" value="Genomic_DNA"/>
</dbReference>
<feature type="domain" description="RNA polymerase sigma-70 ECF-like HTH" evidence="6">
    <location>
        <begin position="13"/>
        <end position="186"/>
    </location>
</feature>
<name>A0ABT6FH23_9BACT</name>
<dbReference type="PANTHER" id="PTHR43133:SF8">
    <property type="entry name" value="RNA POLYMERASE SIGMA FACTOR HI_1459-RELATED"/>
    <property type="match status" value="1"/>
</dbReference>
<dbReference type="PANTHER" id="PTHR43133">
    <property type="entry name" value="RNA POLYMERASE ECF-TYPE SIGMA FACTO"/>
    <property type="match status" value="1"/>
</dbReference>
<feature type="coiled-coil region" evidence="5">
    <location>
        <begin position="137"/>
        <end position="164"/>
    </location>
</feature>
<reference evidence="7 8" key="1">
    <citation type="submission" date="2023-03" db="EMBL/GenBank/DDBJ databases">
        <title>Paludisphaera mucosa sp. nov. a novel planctomycete from northern fen.</title>
        <authorList>
            <person name="Ivanova A."/>
        </authorList>
    </citation>
    <scope>NUCLEOTIDE SEQUENCE [LARGE SCALE GENOMIC DNA]</scope>
    <source>
        <strain evidence="7 8">Pla2</strain>
    </source>
</reference>
<evidence type="ECO:0000256" key="4">
    <source>
        <dbReference type="ARBA" id="ARBA00023163"/>
    </source>
</evidence>